<keyword evidence="2" id="KW-1185">Reference proteome</keyword>
<evidence type="ECO:0000313" key="2">
    <source>
        <dbReference type="Proteomes" id="UP000308600"/>
    </source>
</evidence>
<organism evidence="1 2">
    <name type="scientific">Pluteus cervinus</name>
    <dbReference type="NCBI Taxonomy" id="181527"/>
    <lineage>
        <taxon>Eukaryota</taxon>
        <taxon>Fungi</taxon>
        <taxon>Dikarya</taxon>
        <taxon>Basidiomycota</taxon>
        <taxon>Agaricomycotina</taxon>
        <taxon>Agaricomycetes</taxon>
        <taxon>Agaricomycetidae</taxon>
        <taxon>Agaricales</taxon>
        <taxon>Pluteineae</taxon>
        <taxon>Pluteaceae</taxon>
        <taxon>Pluteus</taxon>
    </lineage>
</organism>
<feature type="non-terminal residue" evidence="1">
    <location>
        <position position="1"/>
    </location>
</feature>
<sequence length="62" mass="6880">FLNTALIQWAFLIAPHPDGPINDESAFTESANTHPMPFSVKFEPRAAKTMEGVVELMDDYGL</sequence>
<dbReference type="EMBL" id="ML209188">
    <property type="protein sequence ID" value="TFK58806.1"/>
    <property type="molecule type" value="Genomic_DNA"/>
</dbReference>
<protein>
    <submittedName>
        <fullName evidence="1">Uncharacterized protein</fullName>
    </submittedName>
</protein>
<accession>A0ACD2ZZF9</accession>
<dbReference type="Proteomes" id="UP000308600">
    <property type="component" value="Unassembled WGS sequence"/>
</dbReference>
<evidence type="ECO:0000313" key="1">
    <source>
        <dbReference type="EMBL" id="TFK58806.1"/>
    </source>
</evidence>
<name>A0ACD2ZZF9_9AGAR</name>
<reference evidence="1 2" key="1">
    <citation type="journal article" date="2019" name="Nat. Ecol. Evol.">
        <title>Megaphylogeny resolves global patterns of mushroom evolution.</title>
        <authorList>
            <person name="Varga T."/>
            <person name="Krizsan K."/>
            <person name="Foldi C."/>
            <person name="Dima B."/>
            <person name="Sanchez-Garcia M."/>
            <person name="Sanchez-Ramirez S."/>
            <person name="Szollosi G.J."/>
            <person name="Szarkandi J.G."/>
            <person name="Papp V."/>
            <person name="Albert L."/>
            <person name="Andreopoulos W."/>
            <person name="Angelini C."/>
            <person name="Antonin V."/>
            <person name="Barry K.W."/>
            <person name="Bougher N.L."/>
            <person name="Buchanan P."/>
            <person name="Buyck B."/>
            <person name="Bense V."/>
            <person name="Catcheside P."/>
            <person name="Chovatia M."/>
            <person name="Cooper J."/>
            <person name="Damon W."/>
            <person name="Desjardin D."/>
            <person name="Finy P."/>
            <person name="Geml J."/>
            <person name="Haridas S."/>
            <person name="Hughes K."/>
            <person name="Justo A."/>
            <person name="Karasinski D."/>
            <person name="Kautmanova I."/>
            <person name="Kiss B."/>
            <person name="Kocsube S."/>
            <person name="Kotiranta H."/>
            <person name="LaButti K.M."/>
            <person name="Lechner B.E."/>
            <person name="Liimatainen K."/>
            <person name="Lipzen A."/>
            <person name="Lukacs Z."/>
            <person name="Mihaltcheva S."/>
            <person name="Morgado L.N."/>
            <person name="Niskanen T."/>
            <person name="Noordeloos M.E."/>
            <person name="Ohm R.A."/>
            <person name="Ortiz-Santana B."/>
            <person name="Ovrebo C."/>
            <person name="Racz N."/>
            <person name="Riley R."/>
            <person name="Savchenko A."/>
            <person name="Shiryaev A."/>
            <person name="Soop K."/>
            <person name="Spirin V."/>
            <person name="Szebenyi C."/>
            <person name="Tomsovsky M."/>
            <person name="Tulloss R.E."/>
            <person name="Uehling J."/>
            <person name="Grigoriev I.V."/>
            <person name="Vagvolgyi C."/>
            <person name="Papp T."/>
            <person name="Martin F.M."/>
            <person name="Miettinen O."/>
            <person name="Hibbett D.S."/>
            <person name="Nagy L.G."/>
        </authorList>
    </citation>
    <scope>NUCLEOTIDE SEQUENCE [LARGE SCALE GENOMIC DNA]</scope>
    <source>
        <strain evidence="1 2">NL-1719</strain>
    </source>
</reference>
<gene>
    <name evidence="1" type="ORF">BDN72DRAFT_781572</name>
</gene>
<proteinExistence type="predicted"/>